<feature type="compositionally biased region" description="Pro residues" evidence="1">
    <location>
        <begin position="188"/>
        <end position="209"/>
    </location>
</feature>
<feature type="signal peptide" evidence="2">
    <location>
        <begin position="1"/>
        <end position="17"/>
    </location>
</feature>
<dbReference type="Proteomes" id="UP001628156">
    <property type="component" value="Unassembled WGS sequence"/>
</dbReference>
<feature type="chain" id="PRO_5046341038" evidence="2">
    <location>
        <begin position="18"/>
        <end position="252"/>
    </location>
</feature>
<sequence>MFLLLIVFASATETILCMDQGIKNPSQCQNILVVTYPITSSIYRANCIEYAKRKSLKVYTTKSDQTNNIGYHIKYFKDAMCNKECENQNNDNVIAIEKSIITKTSKRNEYDTISNNVVKVNKSYLYSSITKKKHNIYTINLRSDIGTPEPPKDTTPEPPKDTAPQPPKDTTPQPPKDTTPEPPKDTTPQPPKDTTPQPPKDTTPQPPKDTTPEPPKDTTPEPPKDDYNEPSNLNASKLTFITFTIITAFFFL</sequence>
<name>A0ABQ0DYP4_9EUKA</name>
<evidence type="ECO:0000256" key="1">
    <source>
        <dbReference type="SAM" id="MobiDB-lite"/>
    </source>
</evidence>
<comment type="caution">
    <text evidence="3">The sequence shown here is derived from an EMBL/GenBank/DDBJ whole genome shotgun (WGS) entry which is preliminary data.</text>
</comment>
<proteinExistence type="predicted"/>
<gene>
    <name evidence="3" type="ORF">ENUP19_0363G0001</name>
</gene>
<keyword evidence="4" id="KW-1185">Reference proteome</keyword>
<evidence type="ECO:0000313" key="3">
    <source>
        <dbReference type="EMBL" id="GAB1227883.1"/>
    </source>
</evidence>
<keyword evidence="2" id="KW-0732">Signal</keyword>
<feature type="compositionally biased region" description="Pro residues" evidence="1">
    <location>
        <begin position="164"/>
        <end position="177"/>
    </location>
</feature>
<organism evidence="3 4">
    <name type="scientific">Entamoeba nuttalli</name>
    <dbReference type="NCBI Taxonomy" id="412467"/>
    <lineage>
        <taxon>Eukaryota</taxon>
        <taxon>Amoebozoa</taxon>
        <taxon>Evosea</taxon>
        <taxon>Archamoebae</taxon>
        <taxon>Mastigamoebida</taxon>
        <taxon>Entamoebidae</taxon>
        <taxon>Entamoeba</taxon>
    </lineage>
</organism>
<reference evidence="3 4" key="1">
    <citation type="journal article" date="2019" name="PLoS Negl. Trop. Dis.">
        <title>Whole genome sequencing of Entamoeba nuttalli reveals mammalian host-related molecular signatures and a novel octapeptide-repeat surface protein.</title>
        <authorList>
            <person name="Tanaka M."/>
            <person name="Makiuchi T."/>
            <person name="Komiyama T."/>
            <person name="Shiina T."/>
            <person name="Osaki K."/>
            <person name="Tachibana H."/>
        </authorList>
    </citation>
    <scope>NUCLEOTIDE SEQUENCE [LARGE SCALE GENOMIC DNA]</scope>
    <source>
        <strain evidence="3 4">P19-061405</strain>
    </source>
</reference>
<dbReference type="EMBL" id="BAAFRS010000363">
    <property type="protein sequence ID" value="GAB1227883.1"/>
    <property type="molecule type" value="Genomic_DNA"/>
</dbReference>
<evidence type="ECO:0000256" key="2">
    <source>
        <dbReference type="SAM" id="SignalP"/>
    </source>
</evidence>
<protein>
    <submittedName>
        <fullName evidence="3">Uncharacterized protein</fullName>
    </submittedName>
</protein>
<feature type="compositionally biased region" description="Basic and acidic residues" evidence="1">
    <location>
        <begin position="210"/>
        <end position="227"/>
    </location>
</feature>
<feature type="region of interest" description="Disordered" evidence="1">
    <location>
        <begin position="141"/>
        <end position="234"/>
    </location>
</feature>
<evidence type="ECO:0000313" key="4">
    <source>
        <dbReference type="Proteomes" id="UP001628156"/>
    </source>
</evidence>
<feature type="compositionally biased region" description="Basic and acidic residues" evidence="1">
    <location>
        <begin position="150"/>
        <end position="160"/>
    </location>
</feature>
<accession>A0ABQ0DYP4</accession>